<dbReference type="AlphaFoldDB" id="A0A9W9WFE9"/>
<name>A0A9W9WFE9_9EURO</name>
<organism evidence="2 3">
    <name type="scientific">Penicillium desertorum</name>
    <dbReference type="NCBI Taxonomy" id="1303715"/>
    <lineage>
        <taxon>Eukaryota</taxon>
        <taxon>Fungi</taxon>
        <taxon>Dikarya</taxon>
        <taxon>Ascomycota</taxon>
        <taxon>Pezizomycotina</taxon>
        <taxon>Eurotiomycetes</taxon>
        <taxon>Eurotiomycetidae</taxon>
        <taxon>Eurotiales</taxon>
        <taxon>Aspergillaceae</taxon>
        <taxon>Penicillium</taxon>
    </lineage>
</organism>
<evidence type="ECO:0000313" key="3">
    <source>
        <dbReference type="Proteomes" id="UP001147760"/>
    </source>
</evidence>
<dbReference type="Pfam" id="PF21761">
    <property type="entry name" value="RedAm-like_C"/>
    <property type="match status" value="1"/>
</dbReference>
<proteinExistence type="predicted"/>
<dbReference type="InterPro" id="IPR048666">
    <property type="entry name" value="RedAm-like_C"/>
</dbReference>
<sequence>MALPAQVGRENALLYYSGNHDGYSSVEPILSSLGTPVYLDDDLISAALQEVIMVSSMYSWWGGFLTSIALLRTTKQYQVGGVTASRFFEETLAPMYTQSLEIFRTMCKEIDSGNFMTTGDGARLALHLASLKNFSKTLTDRGVSDVLIRPIMGLVEGRISQGGEDEELSALVEALSKAGSKPARSHQP</sequence>
<dbReference type="OrthoDB" id="435038at2759"/>
<accession>A0A9W9WFE9</accession>
<feature type="domain" description="NADPH-dependent reductive aminase-like C-terminal" evidence="1">
    <location>
        <begin position="45"/>
        <end position="176"/>
    </location>
</feature>
<reference evidence="2" key="2">
    <citation type="journal article" date="2023" name="IMA Fungus">
        <title>Comparative genomic study of the Penicillium genus elucidates a diverse pangenome and 15 lateral gene transfer events.</title>
        <authorList>
            <person name="Petersen C."/>
            <person name="Sorensen T."/>
            <person name="Nielsen M.R."/>
            <person name="Sondergaard T.E."/>
            <person name="Sorensen J.L."/>
            <person name="Fitzpatrick D.A."/>
            <person name="Frisvad J.C."/>
            <person name="Nielsen K.L."/>
        </authorList>
    </citation>
    <scope>NUCLEOTIDE SEQUENCE</scope>
    <source>
        <strain evidence="2">IBT 17660</strain>
    </source>
</reference>
<evidence type="ECO:0000259" key="1">
    <source>
        <dbReference type="Pfam" id="PF21761"/>
    </source>
</evidence>
<comment type="caution">
    <text evidence="2">The sequence shown here is derived from an EMBL/GenBank/DDBJ whole genome shotgun (WGS) entry which is preliminary data.</text>
</comment>
<dbReference type="InterPro" id="IPR013328">
    <property type="entry name" value="6PGD_dom2"/>
</dbReference>
<reference evidence="2" key="1">
    <citation type="submission" date="2022-12" db="EMBL/GenBank/DDBJ databases">
        <authorList>
            <person name="Petersen C."/>
        </authorList>
    </citation>
    <scope>NUCLEOTIDE SEQUENCE</scope>
    <source>
        <strain evidence="2">IBT 17660</strain>
    </source>
</reference>
<dbReference type="Proteomes" id="UP001147760">
    <property type="component" value="Unassembled WGS sequence"/>
</dbReference>
<keyword evidence="3" id="KW-1185">Reference proteome</keyword>
<dbReference type="Gene3D" id="1.10.1040.10">
    <property type="entry name" value="N-(1-d-carboxylethyl)-l-norvaline Dehydrogenase, domain 2"/>
    <property type="match status" value="1"/>
</dbReference>
<protein>
    <recommendedName>
        <fullName evidence="1">NADPH-dependent reductive aminase-like C-terminal domain-containing protein</fullName>
    </recommendedName>
</protein>
<evidence type="ECO:0000313" key="2">
    <source>
        <dbReference type="EMBL" id="KAJ5457220.1"/>
    </source>
</evidence>
<gene>
    <name evidence="2" type="ORF">N7530_012494</name>
</gene>
<dbReference type="EMBL" id="JAPWDO010000009">
    <property type="protein sequence ID" value="KAJ5457220.1"/>
    <property type="molecule type" value="Genomic_DNA"/>
</dbReference>